<dbReference type="InterPro" id="IPR013783">
    <property type="entry name" value="Ig-like_fold"/>
</dbReference>
<dbReference type="Gene3D" id="2.60.40.10">
    <property type="entry name" value="Immunoglobulins"/>
    <property type="match status" value="1"/>
</dbReference>
<keyword evidence="6 10" id="KW-1133">Transmembrane helix</keyword>
<keyword evidence="4 11" id="KW-0732">Signal</keyword>
<keyword evidence="7 10" id="KW-0472">Membrane</keyword>
<dbReference type="FunFam" id="2.60.40.10:FF:001691">
    <property type="entry name" value="interleukin-27 receptor subunit alpha"/>
    <property type="match status" value="1"/>
</dbReference>
<keyword evidence="3 10" id="KW-0812">Transmembrane</keyword>
<sequence>APDPPRPALRLLLLLLPVLLALLPGTRPHGEFGTETAGPLGSLNCSWEPLGDLGAPSALHLQSQKYHSSRTQTVAVPAGQSWVAVPRERLTMFDTLLVWGTRAGQPLWPPVSVNLDTRMKPSAPRLGPDVDFSEDEPLEATVQWAPPTWPSHKVLICQFYYRRCREVTWTPLEPELKTVPLAPLEVQDLELAAAYELRARCRVEREQDLWGEWSPVLSFQTPPSAPRDVWVSGDLCGARGGQEPLLRWKGPGPCVQASYRVWFGAGAQEAGPEGVVPCCNLSIPSWTEWARVSAVNAAAWDALANLSLVCLAPGSGPRGVEACGVSGGTEMLVTWQPGPGEPQEHVVDWARDGDTLEEFNWIRLPPGNLSAVLPGEPRDTRVPSPAGLGALRPPVWGIQKELGKQWPAPGPPTHYTVCTQTPSVCRVTIVYNNILTRNVTLPDLHWGPCELWVMASTMAGQGPPGPSLWLHLPDNTLRWKVLLGFLCLWGLLLLGCGLGLATPGRCRHLWHKVLPRWIWEKVPDPAHSNSGQRHMEEVPQAQPTGDLPILEVEEMELPPVSEPPQAPALLDSGYEKHFLPTPEELGLLGPPRPQVLA</sequence>
<evidence type="ECO:0000256" key="11">
    <source>
        <dbReference type="SAM" id="SignalP"/>
    </source>
</evidence>
<keyword evidence="14" id="KW-1185">Reference proteome</keyword>
<evidence type="ECO:0000256" key="4">
    <source>
        <dbReference type="ARBA" id="ARBA00022729"/>
    </source>
</evidence>
<dbReference type="InterPro" id="IPR036116">
    <property type="entry name" value="FN3_sf"/>
</dbReference>
<dbReference type="GO" id="GO:0048302">
    <property type="term" value="P:regulation of isotype switching to IgG isotypes"/>
    <property type="evidence" value="ECO:0007669"/>
    <property type="project" value="Ensembl"/>
</dbReference>
<evidence type="ECO:0000313" key="14">
    <source>
        <dbReference type="Proteomes" id="UP000694394"/>
    </source>
</evidence>
<dbReference type="SMART" id="SM00060">
    <property type="entry name" value="FN3"/>
    <property type="match status" value="2"/>
</dbReference>
<feature type="signal peptide" evidence="11">
    <location>
        <begin position="1"/>
        <end position="28"/>
    </location>
</feature>
<dbReference type="EMBL" id="ABDC03027726">
    <property type="status" value="NOT_ANNOTATED_CDS"/>
    <property type="molecule type" value="Genomic_DNA"/>
</dbReference>
<accession>A0A8C5UMX3</accession>
<evidence type="ECO:0000256" key="10">
    <source>
        <dbReference type="SAM" id="Phobius"/>
    </source>
</evidence>
<dbReference type="InterPro" id="IPR052672">
    <property type="entry name" value="Type1_Cytokine_Rcpt_Type2"/>
</dbReference>
<dbReference type="GO" id="GO:2000317">
    <property type="term" value="P:negative regulation of T-helper 17 type immune response"/>
    <property type="evidence" value="ECO:0007669"/>
    <property type="project" value="Ensembl"/>
</dbReference>
<dbReference type="GeneTree" id="ENSGT00700000104610"/>
<keyword evidence="5" id="KW-0677">Repeat</keyword>
<dbReference type="GO" id="GO:0043524">
    <property type="term" value="P:negative regulation of neuron apoptotic process"/>
    <property type="evidence" value="ECO:0007669"/>
    <property type="project" value="Ensembl"/>
</dbReference>
<reference evidence="13" key="2">
    <citation type="submission" date="2025-08" db="UniProtKB">
        <authorList>
            <consortium name="Ensembl"/>
        </authorList>
    </citation>
    <scope>IDENTIFICATION</scope>
</reference>
<dbReference type="EMBL" id="ABDC03027723">
    <property type="status" value="NOT_ANNOTATED_CDS"/>
    <property type="molecule type" value="Genomic_DNA"/>
</dbReference>
<dbReference type="GO" id="GO:0032729">
    <property type="term" value="P:positive regulation of type II interferon production"/>
    <property type="evidence" value="ECO:0007669"/>
    <property type="project" value="Ensembl"/>
</dbReference>
<feature type="transmembrane region" description="Helical" evidence="10">
    <location>
        <begin position="481"/>
        <end position="502"/>
    </location>
</feature>
<dbReference type="Ensembl" id="ENSMICT00000003469.3">
    <property type="protein sequence ID" value="ENSMICP00000003157.3"/>
    <property type="gene ID" value="ENSMICG00000003469.3"/>
</dbReference>
<dbReference type="InterPro" id="IPR003961">
    <property type="entry name" value="FN3_dom"/>
</dbReference>
<reference evidence="13" key="1">
    <citation type="submission" date="2016-12" db="EMBL/GenBank/DDBJ databases">
        <title>Mouse lemur reference genome and diversity panel.</title>
        <authorList>
            <person name="Harris R."/>
            <person name="Larsen P."/>
            <person name="Liu Y."/>
            <person name="Hughes D.S."/>
            <person name="Murali S."/>
            <person name="Raveendran M."/>
            <person name="Korchina V."/>
            <person name="Wang M."/>
            <person name="Jhangiani S."/>
            <person name="Bandaranaike D."/>
            <person name="Bellair M."/>
            <person name="Blankenburg K."/>
            <person name="Chao H."/>
            <person name="Dahdouli M."/>
            <person name="Dinh H."/>
            <person name="Doddapaneni H."/>
            <person name="English A."/>
            <person name="Firestine M."/>
            <person name="Gnanaolivu R."/>
            <person name="Gross S."/>
            <person name="Hernandez B."/>
            <person name="Javaid M."/>
            <person name="Jayaseelan J."/>
            <person name="Jones J."/>
            <person name="Khan Z."/>
            <person name="Kovar C."/>
            <person name="Kurapati P."/>
            <person name="Le B."/>
            <person name="Lee S."/>
            <person name="Li M."/>
            <person name="Mathew T."/>
            <person name="Narasimhan A."/>
            <person name="Ngo D."/>
            <person name="Nguyen L."/>
            <person name="Okwuonu G."/>
            <person name="Ongeri F."/>
            <person name="Osuji N."/>
            <person name="Pu L.-L."/>
            <person name="Puazo M."/>
            <person name="Quiroz J."/>
            <person name="Raj R."/>
            <person name="Rajbhandari K."/>
            <person name="Reid J.G."/>
            <person name="Santibanez J."/>
            <person name="Sexton D."/>
            <person name="Skinner E."/>
            <person name="Vee V."/>
            <person name="Weissenberger G."/>
            <person name="Wu Y."/>
            <person name="Xin Y."/>
            <person name="Han Y."/>
            <person name="Campbell C."/>
            <person name="Brown A."/>
            <person name="Sullivan B."/>
            <person name="Shelton J."/>
            <person name="Brown S."/>
            <person name="Dudchenko O."/>
            <person name="Machol I."/>
            <person name="Durand N."/>
            <person name="Shamim M."/>
            <person name="Lieberman A."/>
            <person name="Muzny D.M."/>
            <person name="Richards S."/>
            <person name="Yoder A."/>
            <person name="Worley K.C."/>
            <person name="Rogers J."/>
            <person name="Gibbs R.A."/>
        </authorList>
    </citation>
    <scope>NUCLEOTIDE SEQUENCE [LARGE SCALE GENOMIC DNA]</scope>
</reference>
<evidence type="ECO:0000256" key="6">
    <source>
        <dbReference type="ARBA" id="ARBA00022989"/>
    </source>
</evidence>
<evidence type="ECO:0000256" key="7">
    <source>
        <dbReference type="ARBA" id="ARBA00023136"/>
    </source>
</evidence>
<dbReference type="GO" id="GO:0045509">
    <property type="term" value="F:interleukin-27 receptor activity"/>
    <property type="evidence" value="ECO:0007669"/>
    <property type="project" value="Ensembl"/>
</dbReference>
<dbReference type="PANTHER" id="PTHR48423:SF1">
    <property type="entry name" value="INTERLEUKIN-27 RECEPTOR SUBUNIT ALPHA"/>
    <property type="match status" value="1"/>
</dbReference>
<evidence type="ECO:0000256" key="5">
    <source>
        <dbReference type="ARBA" id="ARBA00022737"/>
    </source>
</evidence>
<dbReference type="CDD" id="cd00063">
    <property type="entry name" value="FN3"/>
    <property type="match status" value="1"/>
</dbReference>
<gene>
    <name evidence="13" type="primary">IL27RA</name>
</gene>
<comment type="similarity">
    <text evidence="2">Belongs to the type I cytokine receptor family. Type 2 subfamily.</text>
</comment>
<proteinExistence type="inferred from homology"/>
<dbReference type="EMBL" id="ABDC03027725">
    <property type="status" value="NOT_ANNOTATED_CDS"/>
    <property type="molecule type" value="Genomic_DNA"/>
</dbReference>
<dbReference type="SUPFAM" id="SSF49265">
    <property type="entry name" value="Fibronectin type III"/>
    <property type="match status" value="1"/>
</dbReference>
<evidence type="ECO:0000256" key="9">
    <source>
        <dbReference type="ARBA" id="ARBA00023180"/>
    </source>
</evidence>
<keyword evidence="9" id="KW-0325">Glycoprotein</keyword>
<keyword evidence="8" id="KW-0675">Receptor</keyword>
<reference evidence="13" key="3">
    <citation type="submission" date="2025-09" db="UniProtKB">
        <authorList>
            <consortium name="Ensembl"/>
        </authorList>
    </citation>
    <scope>IDENTIFICATION</scope>
</reference>
<evidence type="ECO:0000313" key="13">
    <source>
        <dbReference type="Ensembl" id="ENSMICP00000003157.3"/>
    </source>
</evidence>
<evidence type="ECO:0000256" key="1">
    <source>
        <dbReference type="ARBA" id="ARBA00004479"/>
    </source>
</evidence>
<dbReference type="GO" id="GO:2000408">
    <property type="term" value="P:negative regulation of T cell extravasation"/>
    <property type="evidence" value="ECO:0007669"/>
    <property type="project" value="Ensembl"/>
</dbReference>
<dbReference type="GO" id="GO:0032715">
    <property type="term" value="P:negative regulation of interleukin-6 production"/>
    <property type="evidence" value="ECO:0007669"/>
    <property type="project" value="Ensembl"/>
</dbReference>
<dbReference type="AlphaFoldDB" id="A0A8C5UMX3"/>
<feature type="domain" description="Fibronectin type-III" evidence="12">
    <location>
        <begin position="120"/>
        <end position="224"/>
    </location>
</feature>
<dbReference type="GO" id="GO:0032700">
    <property type="term" value="P:negative regulation of interleukin-17 production"/>
    <property type="evidence" value="ECO:0007669"/>
    <property type="project" value="Ensembl"/>
</dbReference>
<name>A0A8C5UMX3_MICMU</name>
<dbReference type="GO" id="GO:0005886">
    <property type="term" value="C:plasma membrane"/>
    <property type="evidence" value="ECO:0007669"/>
    <property type="project" value="UniProtKB-ARBA"/>
</dbReference>
<dbReference type="GO" id="GO:0032720">
    <property type="term" value="P:negative regulation of tumor necrosis factor production"/>
    <property type="evidence" value="ECO:0007669"/>
    <property type="project" value="Ensembl"/>
</dbReference>
<dbReference type="PANTHER" id="PTHR48423">
    <property type="entry name" value="INTERLEUKIN-27 RECEPTOR SUBUNIT ALPHA"/>
    <property type="match status" value="1"/>
</dbReference>
<organism evidence="13 14">
    <name type="scientific">Microcebus murinus</name>
    <name type="common">Gray mouse lemur</name>
    <name type="synonym">Lemur murinus</name>
    <dbReference type="NCBI Taxonomy" id="30608"/>
    <lineage>
        <taxon>Eukaryota</taxon>
        <taxon>Metazoa</taxon>
        <taxon>Chordata</taxon>
        <taxon>Craniata</taxon>
        <taxon>Vertebrata</taxon>
        <taxon>Euteleostomi</taxon>
        <taxon>Mammalia</taxon>
        <taxon>Eutheria</taxon>
        <taxon>Euarchontoglires</taxon>
        <taxon>Primates</taxon>
        <taxon>Strepsirrhini</taxon>
        <taxon>Lemuriformes</taxon>
        <taxon>Cheirogaleidae</taxon>
        <taxon>Microcebus</taxon>
    </lineage>
</organism>
<feature type="chain" id="PRO_5034925272" evidence="11">
    <location>
        <begin position="29"/>
        <end position="597"/>
    </location>
</feature>
<evidence type="ECO:0000256" key="3">
    <source>
        <dbReference type="ARBA" id="ARBA00022692"/>
    </source>
</evidence>
<protein>
    <submittedName>
        <fullName evidence="13">Interleukin 27 receptor subunit alpha</fullName>
    </submittedName>
</protein>
<evidence type="ECO:0000256" key="8">
    <source>
        <dbReference type="ARBA" id="ARBA00023170"/>
    </source>
</evidence>
<dbReference type="EMBL" id="ABDC03027724">
    <property type="status" value="NOT_ANNOTATED_CDS"/>
    <property type="molecule type" value="Genomic_DNA"/>
</dbReference>
<comment type="subcellular location">
    <subcellularLocation>
        <location evidence="1">Membrane</location>
        <topology evidence="1">Single-pass type I membrane protein</topology>
    </subcellularLocation>
</comment>
<dbReference type="PROSITE" id="PS50853">
    <property type="entry name" value="FN3"/>
    <property type="match status" value="1"/>
</dbReference>
<evidence type="ECO:0000259" key="12">
    <source>
        <dbReference type="PROSITE" id="PS50853"/>
    </source>
</evidence>
<dbReference type="GO" id="GO:0050830">
    <property type="term" value="P:defense response to Gram-positive bacterium"/>
    <property type="evidence" value="ECO:0007669"/>
    <property type="project" value="Ensembl"/>
</dbReference>
<dbReference type="GO" id="GO:0002829">
    <property type="term" value="P:negative regulation of type 2 immune response"/>
    <property type="evidence" value="ECO:0007669"/>
    <property type="project" value="Ensembl"/>
</dbReference>
<dbReference type="GO" id="GO:0002827">
    <property type="term" value="P:positive regulation of T-helper 1 type immune response"/>
    <property type="evidence" value="ECO:0007669"/>
    <property type="project" value="Ensembl"/>
</dbReference>
<dbReference type="Proteomes" id="UP000694394">
    <property type="component" value="Chromosome 24"/>
</dbReference>
<evidence type="ECO:0000256" key="2">
    <source>
        <dbReference type="ARBA" id="ARBA00008921"/>
    </source>
</evidence>